<gene>
    <name evidence="2" type="ORF">BT96DRAFT_994199</name>
</gene>
<dbReference type="AlphaFoldDB" id="A0A6A4HLB8"/>
<proteinExistence type="predicted"/>
<sequence>MHWALLATYVFLFHVPSISYTVLAYEVGSFEYYTTNPNRISADLMLGPTDENGNRMQRENCVLYVNRYQHREEYDPRDPNYPKNRAVQFTELMNDETNNILGFHTIYDIYDSSKAFDEHSGPMYEATVSGNLRNWFRLTSAQFAYFCAGLVYLVIEEAQIFDDSIWVTHELPALWDNPAITQIIEIRPTDIGRAVADRTTIIPYYPYRGGLPPHSPLSNVDNSSTNPLGINIDLDLQEIPRRVVNVADIILVLYELYNTFVPLWQVLAIAYICQNGLLWSVLATH</sequence>
<reference evidence="2" key="1">
    <citation type="journal article" date="2019" name="Environ. Microbiol.">
        <title>Fungal ecological strategies reflected in gene transcription - a case study of two litter decomposers.</title>
        <authorList>
            <person name="Barbi F."/>
            <person name="Kohler A."/>
            <person name="Barry K."/>
            <person name="Baskaran P."/>
            <person name="Daum C."/>
            <person name="Fauchery L."/>
            <person name="Ihrmark K."/>
            <person name="Kuo A."/>
            <person name="LaButti K."/>
            <person name="Lipzen A."/>
            <person name="Morin E."/>
            <person name="Grigoriev I.V."/>
            <person name="Henrissat B."/>
            <person name="Lindahl B."/>
            <person name="Martin F."/>
        </authorList>
    </citation>
    <scope>NUCLEOTIDE SEQUENCE</scope>
    <source>
        <strain evidence="2">JB14</strain>
    </source>
</reference>
<name>A0A6A4HLB8_9AGAR</name>
<keyword evidence="1" id="KW-0732">Signal</keyword>
<feature type="signal peptide" evidence="1">
    <location>
        <begin position="1"/>
        <end position="24"/>
    </location>
</feature>
<feature type="chain" id="PRO_5025574969" evidence="1">
    <location>
        <begin position="25"/>
        <end position="285"/>
    </location>
</feature>
<protein>
    <submittedName>
        <fullName evidence="2">Uncharacterized protein</fullName>
    </submittedName>
</protein>
<organism evidence="2 3">
    <name type="scientific">Gymnopus androsaceus JB14</name>
    <dbReference type="NCBI Taxonomy" id="1447944"/>
    <lineage>
        <taxon>Eukaryota</taxon>
        <taxon>Fungi</taxon>
        <taxon>Dikarya</taxon>
        <taxon>Basidiomycota</taxon>
        <taxon>Agaricomycotina</taxon>
        <taxon>Agaricomycetes</taxon>
        <taxon>Agaricomycetidae</taxon>
        <taxon>Agaricales</taxon>
        <taxon>Marasmiineae</taxon>
        <taxon>Omphalotaceae</taxon>
        <taxon>Gymnopus</taxon>
    </lineage>
</organism>
<evidence type="ECO:0000313" key="3">
    <source>
        <dbReference type="Proteomes" id="UP000799118"/>
    </source>
</evidence>
<keyword evidence="3" id="KW-1185">Reference proteome</keyword>
<evidence type="ECO:0000313" key="2">
    <source>
        <dbReference type="EMBL" id="KAE9399239.1"/>
    </source>
</evidence>
<evidence type="ECO:0000256" key="1">
    <source>
        <dbReference type="SAM" id="SignalP"/>
    </source>
</evidence>
<dbReference type="OrthoDB" id="2496384at2759"/>
<accession>A0A6A4HLB8</accession>
<dbReference type="Proteomes" id="UP000799118">
    <property type="component" value="Unassembled WGS sequence"/>
</dbReference>
<dbReference type="EMBL" id="ML769472">
    <property type="protein sequence ID" value="KAE9399239.1"/>
    <property type="molecule type" value="Genomic_DNA"/>
</dbReference>